<protein>
    <submittedName>
        <fullName evidence="2">Uncharacterized protein</fullName>
    </submittedName>
</protein>
<dbReference type="EMBL" id="CAMGYJ010000009">
    <property type="protein sequence ID" value="CAI0476733.1"/>
    <property type="molecule type" value="Genomic_DNA"/>
</dbReference>
<feature type="region of interest" description="Disordered" evidence="1">
    <location>
        <begin position="121"/>
        <end position="143"/>
    </location>
</feature>
<dbReference type="AlphaFoldDB" id="A0AAV0Q0J5"/>
<organism evidence="2 4">
    <name type="scientific">Linum tenue</name>
    <dbReference type="NCBI Taxonomy" id="586396"/>
    <lineage>
        <taxon>Eukaryota</taxon>
        <taxon>Viridiplantae</taxon>
        <taxon>Streptophyta</taxon>
        <taxon>Embryophyta</taxon>
        <taxon>Tracheophyta</taxon>
        <taxon>Spermatophyta</taxon>
        <taxon>Magnoliopsida</taxon>
        <taxon>eudicotyledons</taxon>
        <taxon>Gunneridae</taxon>
        <taxon>Pentapetalae</taxon>
        <taxon>rosids</taxon>
        <taxon>fabids</taxon>
        <taxon>Malpighiales</taxon>
        <taxon>Linaceae</taxon>
        <taxon>Linum</taxon>
    </lineage>
</organism>
<evidence type="ECO:0000313" key="4">
    <source>
        <dbReference type="Proteomes" id="UP001154282"/>
    </source>
</evidence>
<comment type="caution">
    <text evidence="2">The sequence shown here is derived from an EMBL/GenBank/DDBJ whole genome shotgun (WGS) entry which is preliminary data.</text>
</comment>
<dbReference type="EMBL" id="CAMGYJ010000009">
    <property type="protein sequence ID" value="CAI0476740.1"/>
    <property type="molecule type" value="Genomic_DNA"/>
</dbReference>
<feature type="compositionally biased region" description="Polar residues" evidence="1">
    <location>
        <begin position="122"/>
        <end position="143"/>
    </location>
</feature>
<sequence length="143" mass="15377">MGSNSKRSSGPVLRSLSPQGRFPSYNSVSHLSSSSSSSAFASSTSSSFYSPPSTTQIRLFDARQSIFPESFIAEVPILDRADPHLPIATYMSRRSTPITSPASPRGRRVCALRPRIPDRSVAVSTRTATITPTPEGTRSCRTG</sequence>
<gene>
    <name evidence="2" type="ORF">LITE_LOCUS40904</name>
    <name evidence="3" type="ORF">LITE_LOCUS40909</name>
</gene>
<dbReference type="Proteomes" id="UP001154282">
    <property type="component" value="Unassembled WGS sequence"/>
</dbReference>
<accession>A0AAV0Q0J5</accession>
<proteinExistence type="predicted"/>
<feature type="region of interest" description="Disordered" evidence="1">
    <location>
        <begin position="1"/>
        <end position="53"/>
    </location>
</feature>
<evidence type="ECO:0000256" key="1">
    <source>
        <dbReference type="SAM" id="MobiDB-lite"/>
    </source>
</evidence>
<feature type="compositionally biased region" description="Low complexity" evidence="1">
    <location>
        <begin position="24"/>
        <end position="53"/>
    </location>
</feature>
<evidence type="ECO:0000313" key="3">
    <source>
        <dbReference type="EMBL" id="CAI0476740.1"/>
    </source>
</evidence>
<reference evidence="2" key="1">
    <citation type="submission" date="2022-08" db="EMBL/GenBank/DDBJ databases">
        <authorList>
            <person name="Gutierrez-Valencia J."/>
        </authorList>
    </citation>
    <scope>NUCLEOTIDE SEQUENCE</scope>
</reference>
<keyword evidence="4" id="KW-1185">Reference proteome</keyword>
<evidence type="ECO:0000313" key="2">
    <source>
        <dbReference type="EMBL" id="CAI0476733.1"/>
    </source>
</evidence>
<name>A0AAV0Q0J5_9ROSI</name>